<evidence type="ECO:0000313" key="3">
    <source>
        <dbReference type="Proteomes" id="UP000075901"/>
    </source>
</evidence>
<feature type="region of interest" description="Disordered" evidence="1">
    <location>
        <begin position="26"/>
        <end position="117"/>
    </location>
</feature>
<feature type="compositionally biased region" description="Polar residues" evidence="1">
    <location>
        <begin position="90"/>
        <end position="101"/>
    </location>
</feature>
<dbReference type="Proteomes" id="UP000075901">
    <property type="component" value="Unassembled WGS sequence"/>
</dbReference>
<proteinExistence type="predicted"/>
<sequence length="194" mass="21283">MPNASEKRIGRRQIFVGNVIKERLTSHGGIGLSSGSPAYSAHTGGHTGRNGPTSGHSGSHGGSHGPGPTMHHQTLQSDFQPPYFPPPFHHTTQSPPQQQNHGLDYLSTDPYGQPLSSLHHAPLHHYNQLAGLRPSQEQLGLHRSHRESELQQHVVSGRRPKKPKDAQSFPRARFSYSFRVPSACSALTPSNHRF</sequence>
<keyword evidence="3" id="KW-1185">Reference proteome</keyword>
<name>A0A182SHB1_9DIPT</name>
<evidence type="ECO:0000256" key="1">
    <source>
        <dbReference type="SAM" id="MobiDB-lite"/>
    </source>
</evidence>
<reference evidence="2" key="2">
    <citation type="submission" date="2020-05" db="UniProtKB">
        <authorList>
            <consortium name="EnsemblMetazoa"/>
        </authorList>
    </citation>
    <scope>IDENTIFICATION</scope>
    <source>
        <strain evidence="2">maculatus3</strain>
    </source>
</reference>
<organism evidence="2 3">
    <name type="scientific">Anopheles maculatus</name>
    <dbReference type="NCBI Taxonomy" id="74869"/>
    <lineage>
        <taxon>Eukaryota</taxon>
        <taxon>Metazoa</taxon>
        <taxon>Ecdysozoa</taxon>
        <taxon>Arthropoda</taxon>
        <taxon>Hexapoda</taxon>
        <taxon>Insecta</taxon>
        <taxon>Pterygota</taxon>
        <taxon>Neoptera</taxon>
        <taxon>Endopterygota</taxon>
        <taxon>Diptera</taxon>
        <taxon>Nematocera</taxon>
        <taxon>Culicoidea</taxon>
        <taxon>Culicidae</taxon>
        <taxon>Anophelinae</taxon>
        <taxon>Anopheles</taxon>
        <taxon>Anopheles maculatus group</taxon>
    </lineage>
</organism>
<dbReference type="VEuPathDB" id="VectorBase:AMAM006780"/>
<accession>A0A182SHB1</accession>
<evidence type="ECO:0000313" key="2">
    <source>
        <dbReference type="EnsemblMetazoa" id="AMAM006780-PA"/>
    </source>
</evidence>
<protein>
    <submittedName>
        <fullName evidence="2">Uncharacterized protein</fullName>
    </submittedName>
</protein>
<feature type="region of interest" description="Disordered" evidence="1">
    <location>
        <begin position="141"/>
        <end position="170"/>
    </location>
</feature>
<dbReference type="EnsemblMetazoa" id="AMAM006780-RA">
    <property type="protein sequence ID" value="AMAM006780-PA"/>
    <property type="gene ID" value="AMAM006780"/>
</dbReference>
<reference evidence="3" key="1">
    <citation type="submission" date="2013-09" db="EMBL/GenBank/DDBJ databases">
        <title>The Genome Sequence of Anopheles maculatus species B.</title>
        <authorList>
            <consortium name="The Broad Institute Genomics Platform"/>
            <person name="Neafsey D.E."/>
            <person name="Besansky N."/>
            <person name="Howell P."/>
            <person name="Walton C."/>
            <person name="Young S.K."/>
            <person name="Zeng Q."/>
            <person name="Gargeya S."/>
            <person name="Fitzgerald M."/>
            <person name="Haas B."/>
            <person name="Abouelleil A."/>
            <person name="Allen A.W."/>
            <person name="Alvarado L."/>
            <person name="Arachchi H.M."/>
            <person name="Berlin A.M."/>
            <person name="Chapman S.B."/>
            <person name="Gainer-Dewar J."/>
            <person name="Goldberg J."/>
            <person name="Griggs A."/>
            <person name="Gujja S."/>
            <person name="Hansen M."/>
            <person name="Howarth C."/>
            <person name="Imamovic A."/>
            <person name="Ireland A."/>
            <person name="Larimer J."/>
            <person name="McCowan C."/>
            <person name="Murphy C."/>
            <person name="Pearson M."/>
            <person name="Poon T.W."/>
            <person name="Priest M."/>
            <person name="Roberts A."/>
            <person name="Saif S."/>
            <person name="Shea T."/>
            <person name="Sisk P."/>
            <person name="Sykes S."/>
            <person name="Wortman J."/>
            <person name="Nusbaum C."/>
            <person name="Birren B."/>
        </authorList>
    </citation>
    <scope>NUCLEOTIDE SEQUENCE [LARGE SCALE GENOMIC DNA]</scope>
    <source>
        <strain evidence="3">maculatus3</strain>
    </source>
</reference>
<dbReference type="AlphaFoldDB" id="A0A182SHB1"/>